<accession>A0A4D9EVX4</accession>
<dbReference type="Proteomes" id="UP000297703">
    <property type="component" value="Unassembled WGS sequence"/>
</dbReference>
<protein>
    <submittedName>
        <fullName evidence="1">Integrin beta-3</fullName>
    </submittedName>
</protein>
<organism evidence="1 2">
    <name type="scientific">Platysternon megacephalum</name>
    <name type="common">big-headed turtle</name>
    <dbReference type="NCBI Taxonomy" id="55544"/>
    <lineage>
        <taxon>Eukaryota</taxon>
        <taxon>Metazoa</taxon>
        <taxon>Chordata</taxon>
        <taxon>Craniata</taxon>
        <taxon>Vertebrata</taxon>
        <taxon>Euteleostomi</taxon>
        <taxon>Archelosauria</taxon>
        <taxon>Testudinata</taxon>
        <taxon>Testudines</taxon>
        <taxon>Cryptodira</taxon>
        <taxon>Durocryptodira</taxon>
        <taxon>Testudinoidea</taxon>
        <taxon>Platysternidae</taxon>
        <taxon>Platysternon</taxon>
    </lineage>
</organism>
<gene>
    <name evidence="1" type="ORF">DR999_PMT05492</name>
</gene>
<reference evidence="1 2" key="1">
    <citation type="submission" date="2019-04" db="EMBL/GenBank/DDBJ databases">
        <title>Draft genome of the big-headed turtle Platysternon megacephalum.</title>
        <authorList>
            <person name="Gong S."/>
        </authorList>
    </citation>
    <scope>NUCLEOTIDE SEQUENCE [LARGE SCALE GENOMIC DNA]</scope>
    <source>
        <strain evidence="1">DO16091913</strain>
        <tissue evidence="1">Muscle</tissue>
    </source>
</reference>
<proteinExistence type="predicted"/>
<dbReference type="EMBL" id="QXTE01000034">
    <property type="protein sequence ID" value="TFK11268.1"/>
    <property type="molecule type" value="Genomic_DNA"/>
</dbReference>
<evidence type="ECO:0000313" key="2">
    <source>
        <dbReference type="Proteomes" id="UP000297703"/>
    </source>
</evidence>
<name>A0A4D9EVX4_9SAUR</name>
<dbReference type="AlphaFoldDB" id="A0A4D9EVX4"/>
<keyword evidence="1" id="KW-0401">Integrin</keyword>
<keyword evidence="2" id="KW-1185">Reference proteome</keyword>
<reference evidence="1 2" key="2">
    <citation type="submission" date="2019-04" db="EMBL/GenBank/DDBJ databases">
        <title>The genome sequence of big-headed turtle.</title>
        <authorList>
            <person name="Gong S."/>
        </authorList>
    </citation>
    <scope>NUCLEOTIDE SEQUENCE [LARGE SCALE GENOMIC DNA]</scope>
    <source>
        <strain evidence="1">DO16091913</strain>
        <tissue evidence="1">Muscle</tissue>
    </source>
</reference>
<comment type="caution">
    <text evidence="1">The sequence shown here is derived from an EMBL/GenBank/DDBJ whole genome shotgun (WGS) entry which is preliminary data.</text>
</comment>
<sequence>MITSPSCSCPFTQYSLSFLHHYGRQLKKNGKLRHHVKTNLQVSFRMRNLQKTDDQQFEKMFSGLIVQPLFYTQPIFIVTREHEPGLIQRSAEKPRKDALSP</sequence>
<dbReference type="GO" id="GO:0007229">
    <property type="term" value="P:integrin-mediated signaling pathway"/>
    <property type="evidence" value="ECO:0007669"/>
    <property type="project" value="UniProtKB-KW"/>
</dbReference>
<evidence type="ECO:0000313" key="1">
    <source>
        <dbReference type="EMBL" id="TFK11268.1"/>
    </source>
</evidence>